<keyword evidence="1" id="KW-0812">Transmembrane</keyword>
<feature type="transmembrane region" description="Helical" evidence="1">
    <location>
        <begin position="7"/>
        <end position="27"/>
    </location>
</feature>
<feature type="transmembrane region" description="Helical" evidence="1">
    <location>
        <begin position="135"/>
        <end position="156"/>
    </location>
</feature>
<evidence type="ECO:0000313" key="2">
    <source>
        <dbReference type="EMBL" id="VYS74286.1"/>
    </source>
</evidence>
<protein>
    <submittedName>
        <fullName evidence="2">Small multi-drug export protein</fullName>
    </submittedName>
</protein>
<dbReference type="InterPro" id="IPR009577">
    <property type="entry name" value="Sm_multidrug_ex"/>
</dbReference>
<keyword evidence="1" id="KW-0472">Membrane</keyword>
<reference evidence="2" key="1">
    <citation type="submission" date="2019-11" db="EMBL/GenBank/DDBJ databases">
        <authorList>
            <person name="Feng L."/>
        </authorList>
    </citation>
    <scope>NUCLEOTIDE SEQUENCE</scope>
    <source>
        <strain evidence="2">AvaginalisLFYP127</strain>
    </source>
</reference>
<dbReference type="EMBL" id="CACRSW010000001">
    <property type="protein sequence ID" value="VYS74286.1"/>
    <property type="molecule type" value="Genomic_DNA"/>
</dbReference>
<evidence type="ECO:0000256" key="1">
    <source>
        <dbReference type="SAM" id="Phobius"/>
    </source>
</evidence>
<dbReference type="PANTHER" id="PTHR36007:SF2">
    <property type="entry name" value="TRANSPORT PROTEIN-RELATED"/>
    <property type="match status" value="1"/>
</dbReference>
<proteinExistence type="predicted"/>
<dbReference type="RefSeq" id="WP_156328376.1">
    <property type="nucleotide sequence ID" value="NZ_CACRSW010000001.1"/>
</dbReference>
<name>A0A6N2R0N2_9FIRM</name>
<accession>A0A6N2R0N2</accession>
<dbReference type="Pfam" id="PF06695">
    <property type="entry name" value="Sm_multidrug_ex"/>
    <property type="match status" value="1"/>
</dbReference>
<sequence length="157" mass="17543">MQSLIDFIRSSFSNEIALIIISMLPLIELKGSIPIGLAMGFKPVKAYMYSIIGSTIPAIFILLWIMPIFAYMKKNAKLKKIAAWALKKAEKKEEKIKKYEYLGLFLFVAIPLPGTGVWMGSLIASILGLNKKRSLLMIAVGNVIAGIIIYTFSNFFF</sequence>
<dbReference type="AlphaFoldDB" id="A0A6N2R0N2"/>
<keyword evidence="1" id="KW-1133">Transmembrane helix</keyword>
<organism evidence="2">
    <name type="scientific">Anaerococcus vaginalis</name>
    <dbReference type="NCBI Taxonomy" id="33037"/>
    <lineage>
        <taxon>Bacteria</taxon>
        <taxon>Bacillati</taxon>
        <taxon>Bacillota</taxon>
        <taxon>Tissierellia</taxon>
        <taxon>Tissierellales</taxon>
        <taxon>Peptoniphilaceae</taxon>
        <taxon>Anaerococcus</taxon>
    </lineage>
</organism>
<dbReference type="PANTHER" id="PTHR36007">
    <property type="entry name" value="TRANSPORT PROTEIN-RELATED"/>
    <property type="match status" value="1"/>
</dbReference>
<gene>
    <name evidence="2" type="ORF">AVLFYP127_00132</name>
</gene>
<feature type="transmembrane region" description="Helical" evidence="1">
    <location>
        <begin position="47"/>
        <end position="71"/>
    </location>
</feature>
<feature type="transmembrane region" description="Helical" evidence="1">
    <location>
        <begin position="101"/>
        <end position="129"/>
    </location>
</feature>